<dbReference type="GO" id="GO:0016020">
    <property type="term" value="C:membrane"/>
    <property type="evidence" value="ECO:0007669"/>
    <property type="project" value="InterPro"/>
</dbReference>
<dbReference type="Pfam" id="PF02518">
    <property type="entry name" value="HATPase_c"/>
    <property type="match status" value="1"/>
</dbReference>
<dbReference type="InterPro" id="IPR036890">
    <property type="entry name" value="HATPase_C_sf"/>
</dbReference>
<evidence type="ECO:0000256" key="4">
    <source>
        <dbReference type="SAM" id="Phobius"/>
    </source>
</evidence>
<dbReference type="Proteomes" id="UP000366872">
    <property type="component" value="Unassembled WGS sequence"/>
</dbReference>
<dbReference type="EMBL" id="CAAHFG010000001">
    <property type="protein sequence ID" value="VGO13226.1"/>
    <property type="molecule type" value="Genomic_DNA"/>
</dbReference>
<dbReference type="RefSeq" id="WP_136078815.1">
    <property type="nucleotide sequence ID" value="NZ_CAAHFG010000001.1"/>
</dbReference>
<feature type="domain" description="Histidine kinase/HSP90-like ATPase" evidence="5">
    <location>
        <begin position="600"/>
        <end position="680"/>
    </location>
</feature>
<organism evidence="7 8">
    <name type="scientific">Pontiella desulfatans</name>
    <dbReference type="NCBI Taxonomy" id="2750659"/>
    <lineage>
        <taxon>Bacteria</taxon>
        <taxon>Pseudomonadati</taxon>
        <taxon>Kiritimatiellota</taxon>
        <taxon>Kiritimatiellia</taxon>
        <taxon>Kiritimatiellales</taxon>
        <taxon>Pontiellaceae</taxon>
        <taxon>Pontiella</taxon>
    </lineage>
</organism>
<name>A0A6C2U1H0_PONDE</name>
<evidence type="ECO:0000256" key="2">
    <source>
        <dbReference type="ARBA" id="ARBA00022777"/>
    </source>
</evidence>
<dbReference type="AlphaFoldDB" id="A0A6C2U1H0"/>
<evidence type="ECO:0000259" key="6">
    <source>
        <dbReference type="Pfam" id="PF07730"/>
    </source>
</evidence>
<evidence type="ECO:0000313" key="8">
    <source>
        <dbReference type="Proteomes" id="UP000366872"/>
    </source>
</evidence>
<sequence>MRFPRTASNIEHGSAAFRNKSLHYSIVLMLAASAQADTLEQNLARGFVKGYKQNEARLVAIDEELHSLPQPYLREPTGTGGFLTHEQKSSTSEVVLAFSWEKPVELDAVALFPLRLFMDEVYGENLYWPESITIEAEIDGRQNLIAQGTGGQPLIRQSLPELIEFAPVSTRRLTIRCTDLPQHPHEKWHAAGFAEICIFSGANNVAPQASCKASHSRQGYHVLAQEFLTDAQTPLGLPELSSHSKTHPFIKKFGFGHKIVPGSYKLTCTYPREILIDAVRIDPAIEHSYGQSFPVRFTIDLLDAQGQVVQSDTTYETFPMRKPGLNPHFSRFPETKAQAVRLTVYEASQPIPEAAPAIAFSEISAQHKGVESERATLFEERYRGKTIRLVTEDPTDTKAKLALSPANDGLTHSGQVLPLRQWIEGLVRRQQLMEEQMILRQQQGKTVSDIAKTLIYGSLTLLLLVIGSAAFLIVRNRIRMRGEIRSTRARIASDLHDDVGSNLGTIILHVEKLEEQINTAPERKRLKAIYRLTRESVFGLREVLSTTAPEVGRTQNLVAYMDELAGLVLGKTDYTFASGPAIGEALLEQTLRKGILLFYKEALYNAKRHSACSQVEISIRLRDGNIILRIKDNGKGIDQDALKQPRTLRTLKQRADWLHAHLEIESAPGAGTQLILSIPQE</sequence>
<evidence type="ECO:0000256" key="3">
    <source>
        <dbReference type="ARBA" id="ARBA00023012"/>
    </source>
</evidence>
<reference evidence="7 8" key="1">
    <citation type="submission" date="2019-04" db="EMBL/GenBank/DDBJ databases">
        <authorList>
            <person name="Van Vliet M D."/>
        </authorList>
    </citation>
    <scope>NUCLEOTIDE SEQUENCE [LARGE SCALE GENOMIC DNA]</scope>
    <source>
        <strain evidence="7 8">F1</strain>
    </source>
</reference>
<dbReference type="InterPro" id="IPR003594">
    <property type="entry name" value="HATPase_dom"/>
</dbReference>
<dbReference type="Pfam" id="PF07730">
    <property type="entry name" value="HisKA_3"/>
    <property type="match status" value="1"/>
</dbReference>
<keyword evidence="4" id="KW-0472">Membrane</keyword>
<keyword evidence="3" id="KW-0902">Two-component regulatory system</keyword>
<evidence type="ECO:0000313" key="7">
    <source>
        <dbReference type="EMBL" id="VGO13226.1"/>
    </source>
</evidence>
<evidence type="ECO:0000256" key="1">
    <source>
        <dbReference type="ARBA" id="ARBA00022679"/>
    </source>
</evidence>
<dbReference type="Gene3D" id="1.20.5.1930">
    <property type="match status" value="1"/>
</dbReference>
<dbReference type="SUPFAM" id="SSF55874">
    <property type="entry name" value="ATPase domain of HSP90 chaperone/DNA topoisomerase II/histidine kinase"/>
    <property type="match status" value="1"/>
</dbReference>
<keyword evidence="4" id="KW-0812">Transmembrane</keyword>
<accession>A0A6C2U1H0</accession>
<dbReference type="InterPro" id="IPR011712">
    <property type="entry name" value="Sig_transdc_His_kin_sub3_dim/P"/>
</dbReference>
<dbReference type="GO" id="GO:0046983">
    <property type="term" value="F:protein dimerization activity"/>
    <property type="evidence" value="ECO:0007669"/>
    <property type="project" value="InterPro"/>
</dbReference>
<dbReference type="CDD" id="cd16917">
    <property type="entry name" value="HATPase_UhpB-NarQ-NarX-like"/>
    <property type="match status" value="1"/>
</dbReference>
<keyword evidence="4" id="KW-1133">Transmembrane helix</keyword>
<gene>
    <name evidence="7" type="primary">liaS_11</name>
    <name evidence="7" type="ORF">PDESU_01780</name>
</gene>
<feature type="transmembrane region" description="Helical" evidence="4">
    <location>
        <begin position="454"/>
        <end position="474"/>
    </location>
</feature>
<protein>
    <submittedName>
        <fullName evidence="7">Sensor histidine kinase LiaS</fullName>
    </submittedName>
</protein>
<proteinExistence type="predicted"/>
<dbReference type="PANTHER" id="PTHR24421">
    <property type="entry name" value="NITRATE/NITRITE SENSOR PROTEIN NARX-RELATED"/>
    <property type="match status" value="1"/>
</dbReference>
<dbReference type="InterPro" id="IPR050482">
    <property type="entry name" value="Sensor_HK_TwoCompSys"/>
</dbReference>
<feature type="domain" description="Signal transduction histidine kinase subgroup 3 dimerisation and phosphoacceptor" evidence="6">
    <location>
        <begin position="488"/>
        <end position="549"/>
    </location>
</feature>
<dbReference type="GO" id="GO:0000155">
    <property type="term" value="F:phosphorelay sensor kinase activity"/>
    <property type="evidence" value="ECO:0007669"/>
    <property type="project" value="InterPro"/>
</dbReference>
<keyword evidence="2 7" id="KW-0418">Kinase</keyword>
<keyword evidence="8" id="KW-1185">Reference proteome</keyword>
<keyword evidence="1" id="KW-0808">Transferase</keyword>
<evidence type="ECO:0000259" key="5">
    <source>
        <dbReference type="Pfam" id="PF02518"/>
    </source>
</evidence>
<dbReference type="Gene3D" id="3.30.565.10">
    <property type="entry name" value="Histidine kinase-like ATPase, C-terminal domain"/>
    <property type="match status" value="1"/>
</dbReference>